<dbReference type="KEGG" id="psoj:PHYSODRAFT_416183"/>
<evidence type="ECO:0000256" key="1">
    <source>
        <dbReference type="SAM" id="MobiDB-lite"/>
    </source>
</evidence>
<feature type="non-terminal residue" evidence="2">
    <location>
        <position position="1"/>
    </location>
</feature>
<feature type="non-terminal residue" evidence="2">
    <location>
        <position position="193"/>
    </location>
</feature>
<protein>
    <submittedName>
        <fullName evidence="2">Uncharacterized protein</fullName>
    </submittedName>
</protein>
<sequence length="193" mass="21756">KKMLRAAGVYGNSNNVRNNRRIEIAYLREQLEKLQIDLEVLKKQKGEGSTRRTKTRAAPPAELHNQTRHVPSAEAIVAVNAPTMSTVWVNIADSQRCRRKKAECEKIRLKMVIEHQQKVADNLRALLQKQASQLNSECLFFTEGNSLKSSALDVRGHLGEFHGLFRHLDNAYQELGAVFVANGLNDVVMTHSD</sequence>
<accession>G4YPC3</accession>
<gene>
    <name evidence="2" type="ORF">PHYSODRAFT_416183</name>
</gene>
<organism evidence="2 3">
    <name type="scientific">Phytophthora sojae (strain P6497)</name>
    <name type="common">Soybean stem and root rot agent</name>
    <name type="synonym">Phytophthora megasperma f. sp. glycines</name>
    <dbReference type="NCBI Taxonomy" id="1094619"/>
    <lineage>
        <taxon>Eukaryota</taxon>
        <taxon>Sar</taxon>
        <taxon>Stramenopiles</taxon>
        <taxon>Oomycota</taxon>
        <taxon>Peronosporomycetes</taxon>
        <taxon>Peronosporales</taxon>
        <taxon>Peronosporaceae</taxon>
        <taxon>Phytophthora</taxon>
    </lineage>
</organism>
<feature type="region of interest" description="Disordered" evidence="1">
    <location>
        <begin position="44"/>
        <end position="63"/>
    </location>
</feature>
<dbReference type="PANTHER" id="PTHR35796">
    <property type="entry name" value="HYPOTHETICAL CYTOSOLIC PROTEIN"/>
    <property type="match status" value="1"/>
</dbReference>
<keyword evidence="3" id="KW-1185">Reference proteome</keyword>
<dbReference type="SMR" id="G4YPC3"/>
<dbReference type="EMBL" id="JH159151">
    <property type="protein sequence ID" value="EGZ27903.1"/>
    <property type="molecule type" value="Genomic_DNA"/>
</dbReference>
<dbReference type="GeneID" id="20651921"/>
<evidence type="ECO:0000313" key="2">
    <source>
        <dbReference type="EMBL" id="EGZ27903.1"/>
    </source>
</evidence>
<dbReference type="Proteomes" id="UP000002640">
    <property type="component" value="Unassembled WGS sequence"/>
</dbReference>
<evidence type="ECO:0000313" key="3">
    <source>
        <dbReference type="Proteomes" id="UP000002640"/>
    </source>
</evidence>
<dbReference type="AlphaFoldDB" id="G4YPC3"/>
<name>G4YPC3_PHYSP</name>
<dbReference type="InParanoid" id="G4YPC3"/>
<dbReference type="RefSeq" id="XP_009515178.1">
    <property type="nucleotide sequence ID" value="XM_009516883.1"/>
</dbReference>
<reference evidence="2 3" key="1">
    <citation type="journal article" date="2006" name="Science">
        <title>Phytophthora genome sequences uncover evolutionary origins and mechanisms of pathogenesis.</title>
        <authorList>
            <person name="Tyler B.M."/>
            <person name="Tripathy S."/>
            <person name="Zhang X."/>
            <person name="Dehal P."/>
            <person name="Jiang R.H."/>
            <person name="Aerts A."/>
            <person name="Arredondo F.D."/>
            <person name="Baxter L."/>
            <person name="Bensasson D."/>
            <person name="Beynon J.L."/>
            <person name="Chapman J."/>
            <person name="Damasceno C.M."/>
            <person name="Dorrance A.E."/>
            <person name="Dou D."/>
            <person name="Dickerman A.W."/>
            <person name="Dubchak I.L."/>
            <person name="Garbelotto M."/>
            <person name="Gijzen M."/>
            <person name="Gordon S.G."/>
            <person name="Govers F."/>
            <person name="Grunwald N.J."/>
            <person name="Huang W."/>
            <person name="Ivors K.L."/>
            <person name="Jones R.W."/>
            <person name="Kamoun S."/>
            <person name="Krampis K."/>
            <person name="Lamour K.H."/>
            <person name="Lee M.K."/>
            <person name="McDonald W.H."/>
            <person name="Medina M."/>
            <person name="Meijer H.J."/>
            <person name="Nordberg E.K."/>
            <person name="Maclean D.J."/>
            <person name="Ospina-Giraldo M.D."/>
            <person name="Morris P.F."/>
            <person name="Phuntumart V."/>
            <person name="Putnam N.H."/>
            <person name="Rash S."/>
            <person name="Rose J.K."/>
            <person name="Sakihama Y."/>
            <person name="Salamov A.A."/>
            <person name="Savidor A."/>
            <person name="Scheuring C.F."/>
            <person name="Smith B.M."/>
            <person name="Sobral B.W."/>
            <person name="Terry A."/>
            <person name="Torto-Alalibo T.A."/>
            <person name="Win J."/>
            <person name="Xu Z."/>
            <person name="Zhang H."/>
            <person name="Grigoriev I.V."/>
            <person name="Rokhsar D.S."/>
            <person name="Boore J.L."/>
        </authorList>
    </citation>
    <scope>NUCLEOTIDE SEQUENCE [LARGE SCALE GENOMIC DNA]</scope>
    <source>
        <strain evidence="2 3">P6497</strain>
    </source>
</reference>
<dbReference type="PANTHER" id="PTHR35796:SF3">
    <property type="entry name" value="BHLH DOMAIN-CONTAINING PROTEIN"/>
    <property type="match status" value="1"/>
</dbReference>
<proteinExistence type="predicted"/>
<dbReference type="OMA" id="ECLFFTE"/>